<evidence type="ECO:0000313" key="4">
    <source>
        <dbReference type="Proteomes" id="UP000295293"/>
    </source>
</evidence>
<reference evidence="3 4" key="1">
    <citation type="submission" date="2019-03" db="EMBL/GenBank/DDBJ databases">
        <title>Genomic Encyclopedia of Type Strains, Phase IV (KMG-IV): sequencing the most valuable type-strain genomes for metagenomic binning, comparative biology and taxonomic classification.</title>
        <authorList>
            <person name="Goeker M."/>
        </authorList>
    </citation>
    <scope>NUCLEOTIDE SEQUENCE [LARGE SCALE GENOMIC DNA]</scope>
    <source>
        <strain evidence="3 4">DSM 21667</strain>
    </source>
</reference>
<proteinExistence type="predicted"/>
<feature type="domain" description="DUF4124" evidence="2">
    <location>
        <begin position="44"/>
        <end position="83"/>
    </location>
</feature>
<dbReference type="EMBL" id="SNZH01000003">
    <property type="protein sequence ID" value="TDR46518.1"/>
    <property type="molecule type" value="Genomic_DNA"/>
</dbReference>
<evidence type="ECO:0000259" key="2">
    <source>
        <dbReference type="Pfam" id="PF13511"/>
    </source>
</evidence>
<dbReference type="InterPro" id="IPR025392">
    <property type="entry name" value="DUF4124"/>
</dbReference>
<name>A0A4R6Z4A7_9GAMM</name>
<gene>
    <name evidence="3" type="ORF">DFR29_10349</name>
</gene>
<protein>
    <submittedName>
        <fullName evidence="3">Uncharacterized protein DUF4124</fullName>
    </submittedName>
</protein>
<dbReference type="Proteomes" id="UP000295293">
    <property type="component" value="Unassembled WGS sequence"/>
</dbReference>
<dbReference type="AlphaFoldDB" id="A0A4R6Z4A7"/>
<organism evidence="3 4">
    <name type="scientific">Tahibacter aquaticus</name>
    <dbReference type="NCBI Taxonomy" id="520092"/>
    <lineage>
        <taxon>Bacteria</taxon>
        <taxon>Pseudomonadati</taxon>
        <taxon>Pseudomonadota</taxon>
        <taxon>Gammaproteobacteria</taxon>
        <taxon>Lysobacterales</taxon>
        <taxon>Rhodanobacteraceae</taxon>
        <taxon>Tahibacter</taxon>
    </lineage>
</organism>
<dbReference type="RefSeq" id="WP_133817658.1">
    <property type="nucleotide sequence ID" value="NZ_SNZH01000003.1"/>
</dbReference>
<sequence length="104" mass="11407">MVRSLAWIAAAIAAALAAWWYFAPQTLPTAVRHAVPLSPNAAKAAPVLYKWRDEKGRLNVTDVAPKDRPYESVTYDPNTNVVPGYRSPDAADQRPIPPDPAKQN</sequence>
<evidence type="ECO:0000313" key="3">
    <source>
        <dbReference type="EMBL" id="TDR46518.1"/>
    </source>
</evidence>
<feature type="compositionally biased region" description="Pro residues" evidence="1">
    <location>
        <begin position="95"/>
        <end position="104"/>
    </location>
</feature>
<dbReference type="Pfam" id="PF13511">
    <property type="entry name" value="DUF4124"/>
    <property type="match status" value="1"/>
</dbReference>
<evidence type="ECO:0000256" key="1">
    <source>
        <dbReference type="SAM" id="MobiDB-lite"/>
    </source>
</evidence>
<dbReference type="OrthoDB" id="6027736at2"/>
<accession>A0A4R6Z4A7</accession>
<keyword evidence="4" id="KW-1185">Reference proteome</keyword>
<feature type="region of interest" description="Disordered" evidence="1">
    <location>
        <begin position="65"/>
        <end position="104"/>
    </location>
</feature>
<comment type="caution">
    <text evidence="3">The sequence shown here is derived from an EMBL/GenBank/DDBJ whole genome shotgun (WGS) entry which is preliminary data.</text>
</comment>